<dbReference type="EMBL" id="CAJVPV010002175">
    <property type="protein sequence ID" value="CAG8519880.1"/>
    <property type="molecule type" value="Genomic_DNA"/>
</dbReference>
<dbReference type="OrthoDB" id="2388458at2759"/>
<dbReference type="Proteomes" id="UP000789342">
    <property type="component" value="Unassembled WGS sequence"/>
</dbReference>
<reference evidence="1" key="1">
    <citation type="submission" date="2021-06" db="EMBL/GenBank/DDBJ databases">
        <authorList>
            <person name="Kallberg Y."/>
            <person name="Tangrot J."/>
            <person name="Rosling A."/>
        </authorList>
    </citation>
    <scope>NUCLEOTIDE SEQUENCE</scope>
    <source>
        <strain evidence="1">CL551</strain>
    </source>
</reference>
<name>A0A9N9A7L6_9GLOM</name>
<evidence type="ECO:0000313" key="1">
    <source>
        <dbReference type="EMBL" id="CAG8519880.1"/>
    </source>
</evidence>
<accession>A0A9N9A7L6</accession>
<sequence>CENEKCPIQCPILECKRMCQSDDHFHEYSENQVINHFCGKEHQCREICEGSGICKILSEPQKREEICQGNLDKPATSAKYIQLGERLMCCKKIPPNKFRHEGAHTHSQDNNVVHFCDAKCQFCEYYVGSYSPTYGVFNL</sequence>
<organism evidence="1 2">
    <name type="scientific">Acaulospora morrowiae</name>
    <dbReference type="NCBI Taxonomy" id="94023"/>
    <lineage>
        <taxon>Eukaryota</taxon>
        <taxon>Fungi</taxon>
        <taxon>Fungi incertae sedis</taxon>
        <taxon>Mucoromycota</taxon>
        <taxon>Glomeromycotina</taxon>
        <taxon>Glomeromycetes</taxon>
        <taxon>Diversisporales</taxon>
        <taxon>Acaulosporaceae</taxon>
        <taxon>Acaulospora</taxon>
    </lineage>
</organism>
<dbReference type="AlphaFoldDB" id="A0A9N9A7L6"/>
<feature type="non-terminal residue" evidence="1">
    <location>
        <position position="139"/>
    </location>
</feature>
<keyword evidence="2" id="KW-1185">Reference proteome</keyword>
<evidence type="ECO:0000313" key="2">
    <source>
        <dbReference type="Proteomes" id="UP000789342"/>
    </source>
</evidence>
<comment type="caution">
    <text evidence="1">The sequence shown here is derived from an EMBL/GenBank/DDBJ whole genome shotgun (WGS) entry which is preliminary data.</text>
</comment>
<proteinExistence type="predicted"/>
<gene>
    <name evidence="1" type="ORF">AMORRO_LOCUS4149</name>
</gene>
<protein>
    <submittedName>
        <fullName evidence="1">18128_t:CDS:1</fullName>
    </submittedName>
</protein>